<protein>
    <submittedName>
        <fullName evidence="1">OsmC family protein</fullName>
    </submittedName>
</protein>
<organism evidence="1 2">
    <name type="scientific">Dasania phycosphaerae</name>
    <dbReference type="NCBI Taxonomy" id="2950436"/>
    <lineage>
        <taxon>Bacteria</taxon>
        <taxon>Pseudomonadati</taxon>
        <taxon>Pseudomonadota</taxon>
        <taxon>Gammaproteobacteria</taxon>
        <taxon>Cellvibrionales</taxon>
        <taxon>Spongiibacteraceae</taxon>
        <taxon>Dasania</taxon>
    </lineage>
</organism>
<keyword evidence="2" id="KW-1185">Reference proteome</keyword>
<dbReference type="EMBL" id="JAPTGG010000003">
    <property type="protein sequence ID" value="MCZ0864601.1"/>
    <property type="molecule type" value="Genomic_DNA"/>
</dbReference>
<gene>
    <name evidence="1" type="ORF">O0V09_05280</name>
</gene>
<comment type="caution">
    <text evidence="1">The sequence shown here is derived from an EMBL/GenBank/DDBJ whole genome shotgun (WGS) entry which is preliminary data.</text>
</comment>
<dbReference type="PANTHER" id="PTHR42830:SF2">
    <property type="entry name" value="OSMC_OHR FAMILY PROTEIN"/>
    <property type="match status" value="1"/>
</dbReference>
<dbReference type="Gene3D" id="3.30.300.20">
    <property type="match status" value="1"/>
</dbReference>
<sequence length="145" mass="16041">MQPLPHHYTVTARAEEQTNLELASDNLPTLTCAPPKDFDGPGDLWSPEDLLMASVASCFVLSFRAIANASKLSWQQIDCQSQGTLDKVERSMQFTRIDTTVKLLITDPQDKDKAEKLLHKAEQSCLVLNSMTSQSQLQCEISSAS</sequence>
<dbReference type="InterPro" id="IPR003718">
    <property type="entry name" value="OsmC/Ohr_fam"/>
</dbReference>
<dbReference type="Proteomes" id="UP001069090">
    <property type="component" value="Unassembled WGS sequence"/>
</dbReference>
<name>A0A9J6RJQ8_9GAMM</name>
<dbReference type="InterPro" id="IPR036102">
    <property type="entry name" value="OsmC/Ohrsf"/>
</dbReference>
<accession>A0A9J6RJQ8</accession>
<proteinExistence type="predicted"/>
<dbReference type="RefSeq" id="WP_258330753.1">
    <property type="nucleotide sequence ID" value="NZ_JAPTGG010000003.1"/>
</dbReference>
<dbReference type="Pfam" id="PF02566">
    <property type="entry name" value="OsmC"/>
    <property type="match status" value="1"/>
</dbReference>
<evidence type="ECO:0000313" key="2">
    <source>
        <dbReference type="Proteomes" id="UP001069090"/>
    </source>
</evidence>
<dbReference type="InterPro" id="IPR052707">
    <property type="entry name" value="OsmC_Ohr_Peroxiredoxin"/>
</dbReference>
<evidence type="ECO:0000313" key="1">
    <source>
        <dbReference type="EMBL" id="MCZ0864601.1"/>
    </source>
</evidence>
<reference evidence="1 2" key="1">
    <citation type="submission" date="2022-12" db="EMBL/GenBank/DDBJ databases">
        <title>Dasania phycosphaerae sp. nov., isolated from particulate material of the south coast of Korea.</title>
        <authorList>
            <person name="Jiang Y."/>
        </authorList>
    </citation>
    <scope>NUCLEOTIDE SEQUENCE [LARGE SCALE GENOMIC DNA]</scope>
    <source>
        <strain evidence="1 2">GY-19</strain>
    </source>
</reference>
<dbReference type="InterPro" id="IPR015946">
    <property type="entry name" value="KH_dom-like_a/b"/>
</dbReference>
<dbReference type="PANTHER" id="PTHR42830">
    <property type="entry name" value="OSMOTICALLY INDUCIBLE FAMILY PROTEIN"/>
    <property type="match status" value="1"/>
</dbReference>
<dbReference type="SUPFAM" id="SSF82784">
    <property type="entry name" value="OsmC-like"/>
    <property type="match status" value="1"/>
</dbReference>
<dbReference type="AlphaFoldDB" id="A0A9J6RJQ8"/>